<keyword evidence="3" id="KW-1133">Transmembrane helix</keyword>
<proteinExistence type="inferred from homology"/>
<evidence type="ECO:0008006" key="6">
    <source>
        <dbReference type="Google" id="ProtNLM"/>
    </source>
</evidence>
<feature type="region of interest" description="Disordered" evidence="2">
    <location>
        <begin position="259"/>
        <end position="287"/>
    </location>
</feature>
<comment type="caution">
    <text evidence="4">The sequence shown here is derived from an EMBL/GenBank/DDBJ whole genome shotgun (WGS) entry which is preliminary data.</text>
</comment>
<evidence type="ECO:0000313" key="5">
    <source>
        <dbReference type="Proteomes" id="UP000699042"/>
    </source>
</evidence>
<dbReference type="EMBL" id="JAESDN010000002">
    <property type="protein sequence ID" value="KAG7055621.1"/>
    <property type="molecule type" value="Genomic_DNA"/>
</dbReference>
<reference evidence="4" key="1">
    <citation type="submission" date="2021-05" db="EMBL/GenBank/DDBJ databases">
        <title>Comparative genomics of three Colletotrichum scovillei strains and genetic complementation revealed genes involved fungal growth and virulence on chili pepper.</title>
        <authorList>
            <person name="Hsieh D.-K."/>
            <person name="Chuang S.-C."/>
            <person name="Chen C.-Y."/>
            <person name="Chao Y.-T."/>
            <person name="Lu M.-Y.J."/>
            <person name="Lee M.-H."/>
            <person name="Shih M.-C."/>
        </authorList>
    </citation>
    <scope>NUCLEOTIDE SEQUENCE</scope>
    <source>
        <strain evidence="4">Coll-153</strain>
    </source>
</reference>
<dbReference type="PANTHER" id="PTHR35896:SF3">
    <property type="entry name" value="MAJOR FACILITATOR SUPERFAMILY TRANSPORTER"/>
    <property type="match status" value="1"/>
</dbReference>
<name>A0A9P7RGG7_9PEZI</name>
<dbReference type="Proteomes" id="UP000699042">
    <property type="component" value="Unassembled WGS sequence"/>
</dbReference>
<feature type="transmembrane region" description="Helical" evidence="3">
    <location>
        <begin position="50"/>
        <end position="71"/>
    </location>
</feature>
<dbReference type="PANTHER" id="PTHR35896">
    <property type="entry name" value="IG-LIKE DOMAIN-CONTAINING PROTEIN"/>
    <property type="match status" value="1"/>
</dbReference>
<evidence type="ECO:0000256" key="2">
    <source>
        <dbReference type="SAM" id="MobiDB-lite"/>
    </source>
</evidence>
<gene>
    <name evidence="4" type="ORF">JMJ77_008075</name>
</gene>
<sequence>MRTNSLSFSRKIDMTTLPQAEYDEDEPFLAESPYTSKERKHTRLESVKRFLGPFLIGVIASSILWAVPLIINRTSAVTNVIAPAAPVITSCGVSPDEARTKGCHFQLWSYSWVPHNCFDADLHDDFIKLHDKEGWKYYRNNNSEVTAAKSSSLKEVSLDQVLLGEGNGLYSTWGQHYWHCAFYLRRFFRATGGITNRDRDAHHSVHCQTWLADPFAHDWGTVNIHLKVGYHECEGDGLRVLDREHIVLRCKPVIIHRPPNTEMMDPKSEYSQLQSQEANDETSEGETVYPDVSARPYKLTSLITVLLVYCACTTSLILAAVAFALTSPNGVFHHNAQSRPFQIEAVFGRSWAHMSLDPKYDSLWEDVEGDSGSIIFNLTDPAQGNTGMSATIAMFHQLHCLSIFRNVLQEAHRGVDPGLDWNDHDHWPHCLDYMRKSILCAADGTIEQQPILPNGTIAPFIDGSQDVRHCGDNRRLIKQMKTYGKTVTTKPFP</sequence>
<keyword evidence="3" id="KW-0812">Transmembrane</keyword>
<dbReference type="Pfam" id="PF11807">
    <property type="entry name" value="UstYa"/>
    <property type="match status" value="1"/>
</dbReference>
<feature type="transmembrane region" description="Helical" evidence="3">
    <location>
        <begin position="302"/>
        <end position="325"/>
    </location>
</feature>
<evidence type="ECO:0000313" key="4">
    <source>
        <dbReference type="EMBL" id="KAG7055621.1"/>
    </source>
</evidence>
<keyword evidence="5" id="KW-1185">Reference proteome</keyword>
<organism evidence="4 5">
    <name type="scientific">Colletotrichum scovillei</name>
    <dbReference type="NCBI Taxonomy" id="1209932"/>
    <lineage>
        <taxon>Eukaryota</taxon>
        <taxon>Fungi</taxon>
        <taxon>Dikarya</taxon>
        <taxon>Ascomycota</taxon>
        <taxon>Pezizomycotina</taxon>
        <taxon>Sordariomycetes</taxon>
        <taxon>Hypocreomycetidae</taxon>
        <taxon>Glomerellales</taxon>
        <taxon>Glomerellaceae</taxon>
        <taxon>Colletotrichum</taxon>
        <taxon>Colletotrichum acutatum species complex</taxon>
    </lineage>
</organism>
<dbReference type="AlphaFoldDB" id="A0A9P7RGG7"/>
<dbReference type="InterPro" id="IPR021765">
    <property type="entry name" value="UstYa-like"/>
</dbReference>
<keyword evidence="3" id="KW-0472">Membrane</keyword>
<protein>
    <recommendedName>
        <fullName evidence="6">Tat pathway signal sequence</fullName>
    </recommendedName>
</protein>
<evidence type="ECO:0000256" key="3">
    <source>
        <dbReference type="SAM" id="Phobius"/>
    </source>
</evidence>
<accession>A0A9P7RGG7</accession>
<comment type="similarity">
    <text evidence="1">Belongs to the ustYa family.</text>
</comment>
<dbReference type="GO" id="GO:0043386">
    <property type="term" value="P:mycotoxin biosynthetic process"/>
    <property type="evidence" value="ECO:0007669"/>
    <property type="project" value="InterPro"/>
</dbReference>
<dbReference type="InterPro" id="IPR053008">
    <property type="entry name" value="Phomopsin_biosynth_assoc"/>
</dbReference>
<evidence type="ECO:0000256" key="1">
    <source>
        <dbReference type="ARBA" id="ARBA00035112"/>
    </source>
</evidence>